<dbReference type="AlphaFoldDB" id="A0A7C9NLS9"/>
<evidence type="ECO:0000313" key="1">
    <source>
        <dbReference type="EMBL" id="NBI34507.1"/>
    </source>
</evidence>
<organism evidence="1">
    <name type="scientific">Muribaculaceae bacterium Z82</name>
    <dbReference type="NCBI Taxonomy" id="2304548"/>
    <lineage>
        <taxon>Bacteria</taxon>
        <taxon>Pseudomonadati</taxon>
        <taxon>Bacteroidota</taxon>
        <taxon>Bacteroidia</taxon>
        <taxon>Bacteroidales</taxon>
        <taxon>Muribaculaceae</taxon>
    </lineage>
</organism>
<dbReference type="Gene3D" id="3.40.50.620">
    <property type="entry name" value="HUPs"/>
    <property type="match status" value="1"/>
</dbReference>
<name>A0A7C9NLS9_9BACT</name>
<reference evidence="1" key="1">
    <citation type="submission" date="2018-08" db="EMBL/GenBank/DDBJ databases">
        <title>Murine metabolic-syndrome-specific gut microbial biobank.</title>
        <authorList>
            <person name="Liu C."/>
        </authorList>
    </citation>
    <scope>NUCLEOTIDE SEQUENCE [LARGE SCALE GENOMIC DNA]</scope>
    <source>
        <strain evidence="1">Z82</strain>
    </source>
</reference>
<gene>
    <name evidence="1" type="ORF">D1639_05580</name>
</gene>
<protein>
    <submittedName>
        <fullName evidence="1">ExsB family transcriptional regulator</fullName>
    </submittedName>
</protein>
<dbReference type="EMBL" id="QWKH01000030">
    <property type="protein sequence ID" value="NBI34507.1"/>
    <property type="molecule type" value="Genomic_DNA"/>
</dbReference>
<dbReference type="PANTHER" id="PTHR43169:SF2">
    <property type="entry name" value="NAD_GMP SYNTHASE DOMAIN-CONTAINING PROTEIN"/>
    <property type="match status" value="1"/>
</dbReference>
<comment type="caution">
    <text evidence="1">The sequence shown here is derived from an EMBL/GenBank/DDBJ whole genome shotgun (WGS) entry which is preliminary data.</text>
</comment>
<sequence>MVGEGQRLVAEPLDAFLDRERSFAVAFSGGCDSAYLLAAARRAGCDVAAYLVKTEFQPDFELRDAEQVAGLLDVPLRVVKADVLARADICANPPDRCRLCKRFIFDVVRSAALADGYDVVADGTNATDDPSRRPGFASLAEAGVVSPLRRAGLTKADVRRGLAAEERARGLCEGALLSNKPSFPCLAVYVPEGAPLSRESLRLAAQARGSAS</sequence>
<dbReference type="InterPro" id="IPR052188">
    <property type="entry name" value="Ni-pincer_cofactor_biosynth"/>
</dbReference>
<accession>A0A7C9NLS9</accession>
<dbReference type="InterPro" id="IPR014729">
    <property type="entry name" value="Rossmann-like_a/b/a_fold"/>
</dbReference>
<dbReference type="SUPFAM" id="SSF52402">
    <property type="entry name" value="Adenine nucleotide alpha hydrolases-like"/>
    <property type="match status" value="1"/>
</dbReference>
<proteinExistence type="predicted"/>
<dbReference type="PANTHER" id="PTHR43169">
    <property type="entry name" value="EXSB FAMILY PROTEIN"/>
    <property type="match status" value="1"/>
</dbReference>